<organism evidence="2 3">
    <name type="scientific">Oncorhynchus mykiss</name>
    <name type="common">Rainbow trout</name>
    <name type="synonym">Salmo gairdneri</name>
    <dbReference type="NCBI Taxonomy" id="8022"/>
    <lineage>
        <taxon>Eukaryota</taxon>
        <taxon>Metazoa</taxon>
        <taxon>Chordata</taxon>
        <taxon>Craniata</taxon>
        <taxon>Vertebrata</taxon>
        <taxon>Euteleostomi</taxon>
        <taxon>Actinopterygii</taxon>
        <taxon>Neopterygii</taxon>
        <taxon>Teleostei</taxon>
        <taxon>Protacanthopterygii</taxon>
        <taxon>Salmoniformes</taxon>
        <taxon>Salmonidae</taxon>
        <taxon>Salmoninae</taxon>
        <taxon>Oncorhynchus</taxon>
    </lineage>
</organism>
<sequence length="57" mass="6231">MIKKTIDQSERCPAEPSMPAKQRTVGKVSSHIGARAETLAILYETDHRPNALPVSTV</sequence>
<feature type="region of interest" description="Disordered" evidence="1">
    <location>
        <begin position="1"/>
        <end position="29"/>
    </location>
</feature>
<accession>A0A060W8Q8</accession>
<proteinExistence type="predicted"/>
<gene>
    <name evidence="2" type="ORF">GSONMT00065523001</name>
</gene>
<evidence type="ECO:0000256" key="1">
    <source>
        <dbReference type="SAM" id="MobiDB-lite"/>
    </source>
</evidence>
<dbReference type="EMBL" id="FR904385">
    <property type="protein sequence ID" value="CDQ61619.1"/>
    <property type="molecule type" value="Genomic_DNA"/>
</dbReference>
<evidence type="ECO:0000313" key="3">
    <source>
        <dbReference type="Proteomes" id="UP000193380"/>
    </source>
</evidence>
<name>A0A060W8Q8_ONCMY</name>
<feature type="compositionally biased region" description="Basic and acidic residues" evidence="1">
    <location>
        <begin position="1"/>
        <end position="13"/>
    </location>
</feature>
<protein>
    <submittedName>
        <fullName evidence="2">Uncharacterized protein</fullName>
    </submittedName>
</protein>
<evidence type="ECO:0000313" key="2">
    <source>
        <dbReference type="EMBL" id="CDQ61619.1"/>
    </source>
</evidence>
<dbReference type="PaxDb" id="8022-A0A060W8Q8"/>
<dbReference type="AlphaFoldDB" id="A0A060W8Q8"/>
<dbReference type="Proteomes" id="UP000193380">
    <property type="component" value="Chromosome 1"/>
</dbReference>
<reference evidence="2 3" key="1">
    <citation type="journal article" date="2014" name="Nat. Commun.">
        <title>The rainbow trout genome provides novel insights into evolution after whole-genome duplication in vertebrates.</title>
        <authorList>
            <person name="Berthelot C."/>
            <person name="Brunet F."/>
            <person name="Chalopin D."/>
            <person name="Juanchich A."/>
            <person name="Bernard M."/>
            <person name="Noel B."/>
            <person name="Bento P."/>
            <person name="Da Silva C."/>
            <person name="Labadie K."/>
            <person name="Alberti A."/>
            <person name="Aury J.M."/>
            <person name="Louis A."/>
            <person name="Dehais P."/>
            <person name="Bardou P."/>
            <person name="Montfort J."/>
            <person name="Klopp C."/>
            <person name="Cabau C."/>
            <person name="Gaspin C."/>
            <person name="Thorgaard G.H."/>
            <person name="Boussaha M."/>
            <person name="Quillet E."/>
            <person name="Guyomard R."/>
            <person name="Galiana D."/>
            <person name="Bobe J."/>
            <person name="Volff J.N."/>
            <person name="Genet C."/>
            <person name="Wincker P."/>
            <person name="Jaillon O."/>
            <person name="Roest Crollius H."/>
            <person name="Guiguen Y."/>
        </authorList>
    </citation>
    <scope>NUCLEOTIDE SEQUENCE [LARGE SCALE GENOMIC DNA]</scope>
</reference>
<dbReference type="STRING" id="8022.A0A060W8Q8"/>